<keyword evidence="1" id="KW-0472">Membrane</keyword>
<keyword evidence="4" id="KW-1185">Reference proteome</keyword>
<dbReference type="VEuPathDB" id="FungiDB:MELLADRAFT_64926"/>
<evidence type="ECO:0000256" key="1">
    <source>
        <dbReference type="SAM" id="Phobius"/>
    </source>
</evidence>
<proteinExistence type="predicted"/>
<reference evidence="4" key="1">
    <citation type="journal article" date="2011" name="Proc. Natl. Acad. Sci. U.S.A.">
        <title>Obligate biotrophy features unraveled by the genomic analysis of rust fungi.</title>
        <authorList>
            <person name="Duplessis S."/>
            <person name="Cuomo C.A."/>
            <person name="Lin Y.-C."/>
            <person name="Aerts A."/>
            <person name="Tisserant E."/>
            <person name="Veneault-Fourrey C."/>
            <person name="Joly D.L."/>
            <person name="Hacquard S."/>
            <person name="Amselem J."/>
            <person name="Cantarel B.L."/>
            <person name="Chiu R."/>
            <person name="Coutinho P.M."/>
            <person name="Feau N."/>
            <person name="Field M."/>
            <person name="Frey P."/>
            <person name="Gelhaye E."/>
            <person name="Goldberg J."/>
            <person name="Grabherr M.G."/>
            <person name="Kodira C.D."/>
            <person name="Kohler A."/>
            <person name="Kuees U."/>
            <person name="Lindquist E.A."/>
            <person name="Lucas S.M."/>
            <person name="Mago R."/>
            <person name="Mauceli E."/>
            <person name="Morin E."/>
            <person name="Murat C."/>
            <person name="Pangilinan J.L."/>
            <person name="Park R."/>
            <person name="Pearson M."/>
            <person name="Quesneville H."/>
            <person name="Rouhier N."/>
            <person name="Sakthikumar S."/>
            <person name="Salamov A.A."/>
            <person name="Schmutz J."/>
            <person name="Selles B."/>
            <person name="Shapiro H."/>
            <person name="Tanguay P."/>
            <person name="Tuskan G.A."/>
            <person name="Henrissat B."/>
            <person name="Van de Peer Y."/>
            <person name="Rouze P."/>
            <person name="Ellis J.G."/>
            <person name="Dodds P.N."/>
            <person name="Schein J.E."/>
            <person name="Zhong S."/>
            <person name="Hamelin R.C."/>
            <person name="Grigoriev I.V."/>
            <person name="Szabo L.J."/>
            <person name="Martin F."/>
        </authorList>
    </citation>
    <scope>NUCLEOTIDE SEQUENCE [LARGE SCALE GENOMIC DNA]</scope>
    <source>
        <strain evidence="4">98AG31 / pathotype 3-4-7</strain>
    </source>
</reference>
<sequence length="228" mass="25448">MTTTLRYLSPQSNRTTLFFRHKVFIVFLALICLLETCSAGTSDSALTEDCGFTPATDGVNGEIGNLMDEVSRMTGHVIDLQRPGNTADYYKMAAIRGICSENKQNASRKILSDKGKAQKDLDAINKLIDQIIKLLRDFIKLPTAKQTPEKSEALAAKITKIRGKAKPRKSLLFIYILLSPKLVYLTDLVIILSPLWSSLNNKDNVNIVQAAKKAKNSRLRHRRGEPLM</sequence>
<evidence type="ECO:0000313" key="3">
    <source>
        <dbReference type="EMBL" id="EGG04231.1"/>
    </source>
</evidence>
<evidence type="ECO:0008006" key="5">
    <source>
        <dbReference type="Google" id="ProtNLM"/>
    </source>
</evidence>
<dbReference type="RefSeq" id="XP_007412360.1">
    <property type="nucleotide sequence ID" value="XM_007412298.1"/>
</dbReference>
<keyword evidence="2" id="KW-0732">Signal</keyword>
<keyword evidence="1" id="KW-1133">Transmembrane helix</keyword>
<dbReference type="AlphaFoldDB" id="F4RTA9"/>
<dbReference type="HOGENOM" id="CLU_1215013_0_0_1"/>
<dbReference type="GeneID" id="18930339"/>
<organism evidence="4">
    <name type="scientific">Melampsora larici-populina (strain 98AG31 / pathotype 3-4-7)</name>
    <name type="common">Poplar leaf rust fungus</name>
    <dbReference type="NCBI Taxonomy" id="747676"/>
    <lineage>
        <taxon>Eukaryota</taxon>
        <taxon>Fungi</taxon>
        <taxon>Dikarya</taxon>
        <taxon>Basidiomycota</taxon>
        <taxon>Pucciniomycotina</taxon>
        <taxon>Pucciniomycetes</taxon>
        <taxon>Pucciniales</taxon>
        <taxon>Melampsoraceae</taxon>
        <taxon>Melampsora</taxon>
    </lineage>
</organism>
<feature type="signal peptide" evidence="2">
    <location>
        <begin position="1"/>
        <end position="39"/>
    </location>
</feature>
<dbReference type="KEGG" id="mlr:MELLADRAFT_64926"/>
<feature type="chain" id="PRO_5003317943" description="Secreted protein" evidence="2">
    <location>
        <begin position="40"/>
        <end position="228"/>
    </location>
</feature>
<dbReference type="InParanoid" id="F4RTA9"/>
<evidence type="ECO:0000313" key="4">
    <source>
        <dbReference type="Proteomes" id="UP000001072"/>
    </source>
</evidence>
<dbReference type="Proteomes" id="UP000001072">
    <property type="component" value="Unassembled WGS sequence"/>
</dbReference>
<dbReference type="EMBL" id="GL883119">
    <property type="protein sequence ID" value="EGG04231.1"/>
    <property type="molecule type" value="Genomic_DNA"/>
</dbReference>
<feature type="transmembrane region" description="Helical" evidence="1">
    <location>
        <begin position="172"/>
        <end position="192"/>
    </location>
</feature>
<evidence type="ECO:0000256" key="2">
    <source>
        <dbReference type="SAM" id="SignalP"/>
    </source>
</evidence>
<accession>F4RTA9</accession>
<protein>
    <recommendedName>
        <fullName evidence="5">Secreted protein</fullName>
    </recommendedName>
</protein>
<gene>
    <name evidence="3" type="ORF">MELLADRAFT_64926</name>
</gene>
<name>F4RTA9_MELLP</name>
<keyword evidence="1" id="KW-0812">Transmembrane</keyword>